<comment type="caution">
    <text evidence="1">The sequence shown here is derived from an EMBL/GenBank/DDBJ whole genome shotgun (WGS) entry which is preliminary data.</text>
</comment>
<gene>
    <name evidence="1" type="ORF">EVAR_33798_1</name>
</gene>
<evidence type="ECO:0008006" key="3">
    <source>
        <dbReference type="Google" id="ProtNLM"/>
    </source>
</evidence>
<dbReference type="AlphaFoldDB" id="A0A4C1VVR7"/>
<reference evidence="1 2" key="1">
    <citation type="journal article" date="2019" name="Commun. Biol.">
        <title>The bagworm genome reveals a unique fibroin gene that provides high tensile strength.</title>
        <authorList>
            <person name="Kono N."/>
            <person name="Nakamura H."/>
            <person name="Ohtoshi R."/>
            <person name="Tomita M."/>
            <person name="Numata K."/>
            <person name="Arakawa K."/>
        </authorList>
    </citation>
    <scope>NUCLEOTIDE SEQUENCE [LARGE SCALE GENOMIC DNA]</scope>
</reference>
<dbReference type="Proteomes" id="UP000299102">
    <property type="component" value="Unassembled WGS sequence"/>
</dbReference>
<sequence>MSTENESSDDEINIQKEERGYVILTFIKGNTKHSVYSVNRTQVQAQGEPTFAKDSCSRNVLLKKTMAVRVLRSRFKTNEAHFYTYHEGEAKRGPDEVCSLLWMMIQKMDPKIKELHVLAMLAVGKIGTTLISVQQSKQYLLPRQKKDVLSVQEERIVKRRFSVAYAVNPSAHQDKEQERGKFLKKLARSLVVPHIQKQVINPHLPNELVMTLKRVLGPDIPSQEPPSEGNIVPKHQDRDRLILARPRPRLTMQDLSKNKTKPARLLRLATRTERRFTDARRLVVGIIKGFVLTSQRNFAAFQKYMVKIHAPAASIEITYKHGLLDVDSCQTLEELATSLAVDLSTVGKHLKTMEMIQKQGYWVPYRSRGLLGAIQKQGYWVSYGFCCLNDKNERVFYTELSLVMKNGSIMTIPSAESHG</sequence>
<name>A0A4C1VVR7_EUMVA</name>
<evidence type="ECO:0000313" key="2">
    <source>
        <dbReference type="Proteomes" id="UP000299102"/>
    </source>
</evidence>
<protein>
    <recommendedName>
        <fullName evidence="3">Mariner Mos1 transposase</fullName>
    </recommendedName>
</protein>
<accession>A0A4C1VVR7</accession>
<evidence type="ECO:0000313" key="1">
    <source>
        <dbReference type="EMBL" id="GBP41994.1"/>
    </source>
</evidence>
<keyword evidence="2" id="KW-1185">Reference proteome</keyword>
<dbReference type="InterPro" id="IPR036388">
    <property type="entry name" value="WH-like_DNA-bd_sf"/>
</dbReference>
<proteinExistence type="predicted"/>
<dbReference type="Gene3D" id="1.10.10.10">
    <property type="entry name" value="Winged helix-like DNA-binding domain superfamily/Winged helix DNA-binding domain"/>
    <property type="match status" value="1"/>
</dbReference>
<organism evidence="1 2">
    <name type="scientific">Eumeta variegata</name>
    <name type="common">Bagworm moth</name>
    <name type="synonym">Eumeta japonica</name>
    <dbReference type="NCBI Taxonomy" id="151549"/>
    <lineage>
        <taxon>Eukaryota</taxon>
        <taxon>Metazoa</taxon>
        <taxon>Ecdysozoa</taxon>
        <taxon>Arthropoda</taxon>
        <taxon>Hexapoda</taxon>
        <taxon>Insecta</taxon>
        <taxon>Pterygota</taxon>
        <taxon>Neoptera</taxon>
        <taxon>Endopterygota</taxon>
        <taxon>Lepidoptera</taxon>
        <taxon>Glossata</taxon>
        <taxon>Ditrysia</taxon>
        <taxon>Tineoidea</taxon>
        <taxon>Psychidae</taxon>
        <taxon>Oiketicinae</taxon>
        <taxon>Eumeta</taxon>
    </lineage>
</organism>
<dbReference type="EMBL" id="BGZK01000409">
    <property type="protein sequence ID" value="GBP41994.1"/>
    <property type="molecule type" value="Genomic_DNA"/>
</dbReference>